<organism evidence="1">
    <name type="scientific">Rhizophora mucronata</name>
    <name type="common">Asiatic mangrove</name>
    <dbReference type="NCBI Taxonomy" id="61149"/>
    <lineage>
        <taxon>Eukaryota</taxon>
        <taxon>Viridiplantae</taxon>
        <taxon>Streptophyta</taxon>
        <taxon>Embryophyta</taxon>
        <taxon>Tracheophyta</taxon>
        <taxon>Spermatophyta</taxon>
        <taxon>Magnoliopsida</taxon>
        <taxon>eudicotyledons</taxon>
        <taxon>Gunneridae</taxon>
        <taxon>Pentapetalae</taxon>
        <taxon>rosids</taxon>
        <taxon>fabids</taxon>
        <taxon>Malpighiales</taxon>
        <taxon>Rhizophoraceae</taxon>
        <taxon>Rhizophora</taxon>
    </lineage>
</organism>
<accession>A0A2P2N6R0</accession>
<dbReference type="AlphaFoldDB" id="A0A2P2N6R0"/>
<proteinExistence type="predicted"/>
<name>A0A2P2N6R0_RHIMU</name>
<dbReference type="EMBL" id="GGEC01057658">
    <property type="protein sequence ID" value="MBX38142.1"/>
    <property type="molecule type" value="Transcribed_RNA"/>
</dbReference>
<evidence type="ECO:0000313" key="1">
    <source>
        <dbReference type="EMBL" id="MBX38142.1"/>
    </source>
</evidence>
<protein>
    <submittedName>
        <fullName evidence="1">Uncharacterized protein</fullName>
    </submittedName>
</protein>
<sequence>MADQEEDHPKATHLYPSKLVASLIIKLSIIIPTSNTTTALVLQLPTPPPPALHHLPPLLPPPPLHPHLALPRRASWMLLWPSPPDLARSWIRPKRTKKIYR</sequence>
<reference evidence="1" key="1">
    <citation type="submission" date="2018-02" db="EMBL/GenBank/DDBJ databases">
        <title>Rhizophora mucronata_Transcriptome.</title>
        <authorList>
            <person name="Meera S.P."/>
            <person name="Sreeshan A."/>
            <person name="Augustine A."/>
        </authorList>
    </citation>
    <scope>NUCLEOTIDE SEQUENCE</scope>
    <source>
        <tissue evidence="1">Leaf</tissue>
    </source>
</reference>